<dbReference type="Proteomes" id="UP000838756">
    <property type="component" value="Unassembled WGS sequence"/>
</dbReference>
<keyword evidence="1" id="KW-1133">Transmembrane helix</keyword>
<comment type="caution">
    <text evidence="2">The sequence shown here is derived from an EMBL/GenBank/DDBJ whole genome shotgun (WGS) entry which is preliminary data.</text>
</comment>
<proteinExistence type="predicted"/>
<dbReference type="OrthoDB" id="7477040at2759"/>
<reference evidence="2" key="1">
    <citation type="submission" date="2022-03" db="EMBL/GenBank/DDBJ databases">
        <authorList>
            <person name="Lindestad O."/>
        </authorList>
    </citation>
    <scope>NUCLEOTIDE SEQUENCE</scope>
</reference>
<keyword evidence="1" id="KW-0812">Transmembrane</keyword>
<protein>
    <submittedName>
        <fullName evidence="2">Jg13577 protein</fullName>
    </submittedName>
</protein>
<evidence type="ECO:0000256" key="1">
    <source>
        <dbReference type="SAM" id="Phobius"/>
    </source>
</evidence>
<organism evidence="2 3">
    <name type="scientific">Pararge aegeria aegeria</name>
    <dbReference type="NCBI Taxonomy" id="348720"/>
    <lineage>
        <taxon>Eukaryota</taxon>
        <taxon>Metazoa</taxon>
        <taxon>Ecdysozoa</taxon>
        <taxon>Arthropoda</taxon>
        <taxon>Hexapoda</taxon>
        <taxon>Insecta</taxon>
        <taxon>Pterygota</taxon>
        <taxon>Neoptera</taxon>
        <taxon>Endopterygota</taxon>
        <taxon>Lepidoptera</taxon>
        <taxon>Glossata</taxon>
        <taxon>Ditrysia</taxon>
        <taxon>Papilionoidea</taxon>
        <taxon>Nymphalidae</taxon>
        <taxon>Satyrinae</taxon>
        <taxon>Satyrini</taxon>
        <taxon>Parargina</taxon>
        <taxon>Pararge</taxon>
    </lineage>
</organism>
<evidence type="ECO:0000313" key="3">
    <source>
        <dbReference type="Proteomes" id="UP000838756"/>
    </source>
</evidence>
<gene>
    <name evidence="2" type="primary">jg13577</name>
    <name evidence="2" type="ORF">PAEG_LOCUS6372</name>
</gene>
<dbReference type="AlphaFoldDB" id="A0A8S4QWG6"/>
<feature type="transmembrane region" description="Helical" evidence="1">
    <location>
        <begin position="12"/>
        <end position="36"/>
    </location>
</feature>
<sequence length="104" mass="11701">MAEVVEAGASLAWRLLATLEVGSILVATSALVAYTARVNLAKQRRHGTHCEPIWIGRCETVERAVDRTLAELLPYTTRHVYGFSIRNAGRKLSEYLNRWLKMTT</sequence>
<keyword evidence="1" id="KW-0472">Membrane</keyword>
<accession>A0A8S4QWG6</accession>
<evidence type="ECO:0000313" key="2">
    <source>
        <dbReference type="EMBL" id="CAH2218579.1"/>
    </source>
</evidence>
<name>A0A8S4QWG6_9NEOP</name>
<keyword evidence="3" id="KW-1185">Reference proteome</keyword>
<dbReference type="EMBL" id="CAKXAJ010019785">
    <property type="protein sequence ID" value="CAH2218579.1"/>
    <property type="molecule type" value="Genomic_DNA"/>
</dbReference>